<dbReference type="GO" id="GO:0004674">
    <property type="term" value="F:protein serine/threonine kinase activity"/>
    <property type="evidence" value="ECO:0007669"/>
    <property type="project" value="TreeGrafter"/>
</dbReference>
<dbReference type="InterPro" id="IPR011009">
    <property type="entry name" value="Kinase-like_dom_sf"/>
</dbReference>
<dbReference type="PRINTS" id="PR00109">
    <property type="entry name" value="TYRKINASE"/>
</dbReference>
<dbReference type="Proteomes" id="UP000030745">
    <property type="component" value="Unassembled WGS sequence"/>
</dbReference>
<dbReference type="PANTHER" id="PTHR44329">
    <property type="entry name" value="SERINE/THREONINE-PROTEIN KINASE TNNI3K-RELATED"/>
    <property type="match status" value="1"/>
</dbReference>
<dbReference type="GeneID" id="24133811"/>
<keyword evidence="3" id="KW-1185">Reference proteome</keyword>
<feature type="domain" description="Protein kinase" evidence="1">
    <location>
        <begin position="1"/>
        <end position="251"/>
    </location>
</feature>
<dbReference type="InterPro" id="IPR008271">
    <property type="entry name" value="Ser/Thr_kinase_AS"/>
</dbReference>
<dbReference type="OMA" id="EINTMRT"/>
<protein>
    <submittedName>
        <fullName evidence="2">TKL protein kinase</fullName>
    </submittedName>
</protein>
<evidence type="ECO:0000259" key="1">
    <source>
        <dbReference type="PROSITE" id="PS50011"/>
    </source>
</evidence>
<evidence type="ECO:0000313" key="3">
    <source>
        <dbReference type="Proteomes" id="UP000030745"/>
    </source>
</evidence>
<dbReference type="InterPro" id="IPR051681">
    <property type="entry name" value="Ser/Thr_Kinases-Pseudokinases"/>
</dbReference>
<dbReference type="PROSITE" id="PS50011">
    <property type="entry name" value="PROTEIN_KINASE_DOM"/>
    <property type="match status" value="1"/>
</dbReference>
<dbReference type="Gene3D" id="1.10.510.10">
    <property type="entry name" value="Transferase(Phosphotransferase) domain 1"/>
    <property type="match status" value="1"/>
</dbReference>
<dbReference type="SMART" id="SM00220">
    <property type="entry name" value="S_TKc"/>
    <property type="match status" value="1"/>
</dbReference>
<name>A0A067C1F2_SAPPC</name>
<organism evidence="2 3">
    <name type="scientific">Saprolegnia parasitica (strain CBS 223.65)</name>
    <dbReference type="NCBI Taxonomy" id="695850"/>
    <lineage>
        <taxon>Eukaryota</taxon>
        <taxon>Sar</taxon>
        <taxon>Stramenopiles</taxon>
        <taxon>Oomycota</taxon>
        <taxon>Saprolegniomycetes</taxon>
        <taxon>Saprolegniales</taxon>
        <taxon>Saprolegniaceae</taxon>
        <taxon>Saprolegnia</taxon>
    </lineage>
</organism>
<dbReference type="PANTHER" id="PTHR44329:SF214">
    <property type="entry name" value="PROTEIN KINASE DOMAIN-CONTAINING PROTEIN"/>
    <property type="match status" value="1"/>
</dbReference>
<dbReference type="Pfam" id="PF00069">
    <property type="entry name" value="Pkinase"/>
    <property type="match status" value="1"/>
</dbReference>
<dbReference type="GO" id="GO:0005524">
    <property type="term" value="F:ATP binding"/>
    <property type="evidence" value="ECO:0007669"/>
    <property type="project" value="InterPro"/>
</dbReference>
<dbReference type="PROSITE" id="PS00108">
    <property type="entry name" value="PROTEIN_KINASE_ST"/>
    <property type="match status" value="1"/>
</dbReference>
<dbReference type="OrthoDB" id="184922at2759"/>
<gene>
    <name evidence="2" type="ORF">SPRG_11796</name>
</gene>
<dbReference type="InterPro" id="IPR001245">
    <property type="entry name" value="Ser-Thr/Tyr_kinase_cat_dom"/>
</dbReference>
<proteinExistence type="predicted"/>
<accession>A0A067C1F2</accession>
<dbReference type="RefSeq" id="XP_012206386.1">
    <property type="nucleotide sequence ID" value="XM_012350996.1"/>
</dbReference>
<dbReference type="EMBL" id="KK583260">
    <property type="protein sequence ID" value="KDO22950.1"/>
    <property type="molecule type" value="Genomic_DNA"/>
</dbReference>
<evidence type="ECO:0000313" key="2">
    <source>
        <dbReference type="EMBL" id="KDO22950.1"/>
    </source>
</evidence>
<dbReference type="AlphaFoldDB" id="A0A067C1F2"/>
<dbReference type="SUPFAM" id="SSF56112">
    <property type="entry name" value="Protein kinase-like (PK-like)"/>
    <property type="match status" value="1"/>
</dbReference>
<sequence length="278" mass="30801">MSNFEQEINTMRTYDVLRWSDKNRGTRCTSPNLQPLLAVLDNGSRTPHVVQPRTFVYSPTMVMEYMELGDLHESLQFKRFGVPVEMELSTIEVALVLALALADLHRRNVIHRDVKSLNIFLSRTHYVRLGDLGSARTLDPNAPMTSNTGTSYWMAPEVLRVPDLGGKGRAYTTAADIYSFGVVLTELDTLCEPYSDMVNRSGVEAKVRSGQLRPTMSAACPLWLKNLADKCLSFNPTTRPTAAAIVKELLLRRDGGADAPILDKKAATSAVGLRTISE</sequence>
<dbReference type="InterPro" id="IPR000719">
    <property type="entry name" value="Prot_kinase_dom"/>
</dbReference>
<dbReference type="VEuPathDB" id="FungiDB:SPRG_11796"/>
<reference evidence="2 3" key="1">
    <citation type="journal article" date="2013" name="PLoS Genet.">
        <title>Distinctive expansion of potential virulence genes in the genome of the oomycete fish pathogen Saprolegnia parasitica.</title>
        <authorList>
            <person name="Jiang R.H."/>
            <person name="de Bruijn I."/>
            <person name="Haas B.J."/>
            <person name="Belmonte R."/>
            <person name="Lobach L."/>
            <person name="Christie J."/>
            <person name="van den Ackerveken G."/>
            <person name="Bottin A."/>
            <person name="Bulone V."/>
            <person name="Diaz-Moreno S.M."/>
            <person name="Dumas B."/>
            <person name="Fan L."/>
            <person name="Gaulin E."/>
            <person name="Govers F."/>
            <person name="Grenville-Briggs L.J."/>
            <person name="Horner N.R."/>
            <person name="Levin J.Z."/>
            <person name="Mammella M."/>
            <person name="Meijer H.J."/>
            <person name="Morris P."/>
            <person name="Nusbaum C."/>
            <person name="Oome S."/>
            <person name="Phillips A.J."/>
            <person name="van Rooyen D."/>
            <person name="Rzeszutek E."/>
            <person name="Saraiva M."/>
            <person name="Secombes C.J."/>
            <person name="Seidl M.F."/>
            <person name="Snel B."/>
            <person name="Stassen J.H."/>
            <person name="Sykes S."/>
            <person name="Tripathy S."/>
            <person name="van den Berg H."/>
            <person name="Vega-Arreguin J.C."/>
            <person name="Wawra S."/>
            <person name="Young S.K."/>
            <person name="Zeng Q."/>
            <person name="Dieguez-Uribeondo J."/>
            <person name="Russ C."/>
            <person name="Tyler B.M."/>
            <person name="van West P."/>
        </authorList>
    </citation>
    <scope>NUCLEOTIDE SEQUENCE [LARGE SCALE GENOMIC DNA]</scope>
    <source>
        <strain evidence="2 3">CBS 223.65</strain>
    </source>
</reference>
<dbReference type="STRING" id="695850.A0A067C1F2"/>
<dbReference type="KEGG" id="spar:SPRG_11796"/>
<keyword evidence="2" id="KW-0808">Transferase</keyword>
<keyword evidence="2" id="KW-0418">Kinase</keyword>